<sequence>MPEPKRIAQIVRLKRDSIPAYKECHAAVWPTVLKQIKNCNISDYSIYLDETSLTLFASMKYTGSDFEGDMEKMKANPDVQRWWAMTDGMQESFVEGSSGSMDPRGWWRELEEVFRCE</sequence>
<dbReference type="PANTHER" id="PTHR34389:SF2">
    <property type="entry name" value="L-RHAMNOSE MUTAROTASE"/>
    <property type="match status" value="1"/>
</dbReference>
<gene>
    <name evidence="1" type="ORF">PRZ48_009631</name>
</gene>
<dbReference type="InterPro" id="IPR011008">
    <property type="entry name" value="Dimeric_a/b-barrel"/>
</dbReference>
<evidence type="ECO:0008006" key="3">
    <source>
        <dbReference type="Google" id="ProtNLM"/>
    </source>
</evidence>
<comment type="caution">
    <text evidence="1">The sequence shown here is derived from an EMBL/GenBank/DDBJ whole genome shotgun (WGS) entry which is preliminary data.</text>
</comment>
<organism evidence="1 2">
    <name type="scientific">Zasmidium cellare</name>
    <name type="common">Wine cellar mold</name>
    <name type="synonym">Racodium cellare</name>
    <dbReference type="NCBI Taxonomy" id="395010"/>
    <lineage>
        <taxon>Eukaryota</taxon>
        <taxon>Fungi</taxon>
        <taxon>Dikarya</taxon>
        <taxon>Ascomycota</taxon>
        <taxon>Pezizomycotina</taxon>
        <taxon>Dothideomycetes</taxon>
        <taxon>Dothideomycetidae</taxon>
        <taxon>Mycosphaerellales</taxon>
        <taxon>Mycosphaerellaceae</taxon>
        <taxon>Zasmidium</taxon>
    </lineage>
</organism>
<dbReference type="Proteomes" id="UP001305779">
    <property type="component" value="Unassembled WGS sequence"/>
</dbReference>
<accession>A0ABR0EC91</accession>
<proteinExistence type="predicted"/>
<evidence type="ECO:0000313" key="1">
    <source>
        <dbReference type="EMBL" id="KAK4499119.1"/>
    </source>
</evidence>
<evidence type="ECO:0000313" key="2">
    <source>
        <dbReference type="Proteomes" id="UP001305779"/>
    </source>
</evidence>
<keyword evidence="2" id="KW-1185">Reference proteome</keyword>
<reference evidence="1 2" key="1">
    <citation type="journal article" date="2023" name="G3 (Bethesda)">
        <title>A chromosome-level genome assembly of Zasmidium syzygii isolated from banana leaves.</title>
        <authorList>
            <person name="van Westerhoven A.C."/>
            <person name="Mehrabi R."/>
            <person name="Talebi R."/>
            <person name="Steentjes M.B.F."/>
            <person name="Corcolon B."/>
            <person name="Chong P.A."/>
            <person name="Kema G.H.J."/>
            <person name="Seidl M.F."/>
        </authorList>
    </citation>
    <scope>NUCLEOTIDE SEQUENCE [LARGE SCALE GENOMIC DNA]</scope>
    <source>
        <strain evidence="1 2">P124</strain>
    </source>
</reference>
<dbReference type="InterPro" id="IPR008000">
    <property type="entry name" value="Rham/fucose_mutarotase"/>
</dbReference>
<dbReference type="PANTHER" id="PTHR34389">
    <property type="entry name" value="L-RHAMNOSE MUTAROTASE"/>
    <property type="match status" value="1"/>
</dbReference>
<name>A0ABR0EC91_ZASCE</name>
<dbReference type="EMBL" id="JAXOVC010000007">
    <property type="protein sequence ID" value="KAK4499119.1"/>
    <property type="molecule type" value="Genomic_DNA"/>
</dbReference>
<dbReference type="SUPFAM" id="SSF54909">
    <property type="entry name" value="Dimeric alpha+beta barrel"/>
    <property type="match status" value="1"/>
</dbReference>
<protein>
    <recommendedName>
        <fullName evidence="3">Rhamnose mutarotase</fullName>
    </recommendedName>
</protein>
<dbReference type="Pfam" id="PF05336">
    <property type="entry name" value="rhaM"/>
    <property type="match status" value="1"/>
</dbReference>
<dbReference type="Gene3D" id="3.30.70.100">
    <property type="match status" value="1"/>
</dbReference>